<organism evidence="2 3">
    <name type="scientific">Thalassobaculum litoreum DSM 18839</name>
    <dbReference type="NCBI Taxonomy" id="1123362"/>
    <lineage>
        <taxon>Bacteria</taxon>
        <taxon>Pseudomonadati</taxon>
        <taxon>Pseudomonadota</taxon>
        <taxon>Alphaproteobacteria</taxon>
        <taxon>Rhodospirillales</taxon>
        <taxon>Thalassobaculaceae</taxon>
        <taxon>Thalassobaculum</taxon>
    </lineage>
</organism>
<dbReference type="RefSeq" id="WP_175474213.1">
    <property type="nucleotide sequence ID" value="NZ_FNBW01000007.1"/>
</dbReference>
<dbReference type="Proteomes" id="UP000198615">
    <property type="component" value="Unassembled WGS sequence"/>
</dbReference>
<dbReference type="EMBL" id="FNBW01000007">
    <property type="protein sequence ID" value="SDF86764.1"/>
    <property type="molecule type" value="Genomic_DNA"/>
</dbReference>
<sequence length="322" mass="34581">MRKVVAMVSRAVALVFASGMLISCASAATRGHAQEPGRSHASGPVTVLVVGEDGHENLVPRSDPAFRRVVSELQAALDRRGFRVVDEEAIAADLGWAARPYRNKVDVLEAAKLADGADRASARVQAAVLFRIESTYRDLRYATRIDLHLSGEVFDTRSNRFLGAFDLPTETVTTTGRCLTAACASDAVGTRARDLASELGAVLARKLAALAPPEETVTAGGRALETVYTVTLRNLSTEDALSIIGVMSDGFPGFRSYGLLRSGTALRRYEYVTTASAREVERWLTLLLVDMGLDPQRETVLSVRGGDIRIERVLPAPAAGPD</sequence>
<proteinExistence type="predicted"/>
<comment type="caution">
    <text evidence="2">The sequence shown here is derived from an EMBL/GenBank/DDBJ whole genome shotgun (WGS) entry which is preliminary data.</text>
</comment>
<evidence type="ECO:0008006" key="4">
    <source>
        <dbReference type="Google" id="ProtNLM"/>
    </source>
</evidence>
<gene>
    <name evidence="2" type="ORF">SAMN05660686_02619</name>
</gene>
<keyword evidence="1" id="KW-0732">Signal</keyword>
<name>A0A8G2BIC0_9PROT</name>
<evidence type="ECO:0000313" key="2">
    <source>
        <dbReference type="EMBL" id="SDF86764.1"/>
    </source>
</evidence>
<dbReference type="PROSITE" id="PS51257">
    <property type="entry name" value="PROKAR_LIPOPROTEIN"/>
    <property type="match status" value="1"/>
</dbReference>
<reference evidence="2 3" key="1">
    <citation type="submission" date="2016-10" db="EMBL/GenBank/DDBJ databases">
        <authorList>
            <person name="Varghese N."/>
            <person name="Submissions S."/>
        </authorList>
    </citation>
    <scope>NUCLEOTIDE SEQUENCE [LARGE SCALE GENOMIC DNA]</scope>
    <source>
        <strain evidence="2 3">DSM 18839</strain>
    </source>
</reference>
<accession>A0A8G2BIC0</accession>
<feature type="chain" id="PRO_5034127679" description="Lipoprotein" evidence="1">
    <location>
        <begin position="28"/>
        <end position="322"/>
    </location>
</feature>
<protein>
    <recommendedName>
        <fullName evidence="4">Lipoprotein</fullName>
    </recommendedName>
</protein>
<dbReference type="AlphaFoldDB" id="A0A8G2BIC0"/>
<evidence type="ECO:0000256" key="1">
    <source>
        <dbReference type="SAM" id="SignalP"/>
    </source>
</evidence>
<evidence type="ECO:0000313" key="3">
    <source>
        <dbReference type="Proteomes" id="UP000198615"/>
    </source>
</evidence>
<keyword evidence="3" id="KW-1185">Reference proteome</keyword>
<feature type="signal peptide" evidence="1">
    <location>
        <begin position="1"/>
        <end position="27"/>
    </location>
</feature>